<dbReference type="eggNOG" id="ENOG50342Q0">
    <property type="taxonomic scope" value="Bacteria"/>
</dbReference>
<protein>
    <recommendedName>
        <fullName evidence="3">Peptidase S8/S53 domain-containing protein</fullName>
    </recommendedName>
</protein>
<dbReference type="STRING" id="371731.Rsw2DRAFT_2957"/>
<dbReference type="GO" id="GO:0004252">
    <property type="term" value="F:serine-type endopeptidase activity"/>
    <property type="evidence" value="ECO:0007669"/>
    <property type="project" value="InterPro"/>
</dbReference>
<organism evidence="1 2">
    <name type="scientific">Rhodobacter ferrooxidans</name>
    <dbReference type="NCBI Taxonomy" id="371731"/>
    <lineage>
        <taxon>Bacteria</taxon>
        <taxon>Pseudomonadati</taxon>
        <taxon>Pseudomonadota</taxon>
        <taxon>Alphaproteobacteria</taxon>
        <taxon>Rhodobacterales</taxon>
        <taxon>Rhodobacter group</taxon>
        <taxon>Rhodobacter</taxon>
    </lineage>
</organism>
<dbReference type="AlphaFoldDB" id="C8S4H9"/>
<keyword evidence="2" id="KW-1185">Reference proteome</keyword>
<comment type="caution">
    <text evidence="1">The sequence shown here is derived from an EMBL/GenBank/DDBJ whole genome shotgun (WGS) entry which is preliminary data.</text>
</comment>
<reference evidence="1 2" key="1">
    <citation type="submission" date="2009-08" db="EMBL/GenBank/DDBJ databases">
        <title>The draft genome of Rhodobacter sp. SW2.</title>
        <authorList>
            <consortium name="US DOE Joint Genome Institute (JGI-PGF)"/>
            <person name="Lucas S."/>
            <person name="Copeland A."/>
            <person name="Lapidus A."/>
            <person name="Glavina del Rio T."/>
            <person name="Tice H."/>
            <person name="Bruce D."/>
            <person name="Goodwin L."/>
            <person name="Pitluck S."/>
            <person name="Larimer F."/>
            <person name="Land M.L."/>
            <person name="Hauser L."/>
            <person name="Emerson D."/>
        </authorList>
    </citation>
    <scope>NUCLEOTIDE SEQUENCE [LARGE SCALE GENOMIC DNA]</scope>
    <source>
        <strain evidence="1 2">SW2</strain>
    </source>
</reference>
<dbReference type="GO" id="GO:0006508">
    <property type="term" value="P:proteolysis"/>
    <property type="evidence" value="ECO:0007669"/>
    <property type="project" value="InterPro"/>
</dbReference>
<accession>C8S4H9</accession>
<dbReference type="InterPro" id="IPR036852">
    <property type="entry name" value="Peptidase_S8/S53_dom_sf"/>
</dbReference>
<proteinExistence type="predicted"/>
<evidence type="ECO:0000313" key="1">
    <source>
        <dbReference type="EMBL" id="EEW24146.1"/>
    </source>
</evidence>
<sequence length="588" mass="62239">MLNDITFDPPVSFVGTNAALLPWNYAEVAMPQMIGRGSDQPRLVMALPTATAPARYAAIGPGTFSEPAATVDYIAGLHGIDELDRFADADTRCFLGPETDLKPTDPVTNDPATVFEILAEPWELITDRPISQAVVIIDAGIAFWNRRFRGLAGPRFRGMRFFDFDQPNAPSNLLTDLDIAAYCDLADREGNAAVMQRLGARYPNSVFGQAANPDPDSLWHGTAIADLAAGAEVGTADDVALFGLELPRAVIADYSGGILSVTLAMILPAAIAMTKDLADKLTIVMPLGFPAGPQDGSHPAAVAIDRAMAGSGRNNNCLVLPAGNHLQDRCHARLTGGGARASVHWDLPPEDYSTNTVAMFGVAGQPVSLAVAAPGQAVATPVTMPQASYCFAVQNNEKIGVLVRALDTPSRSQTGLALWQTAVTKDHNGASYGRWTLSSVADMDLWLARDDRDPVADRGRPRRPSRFWDAGYTRTDANGALMQSDDPMSVIKRTGTLSVLATARNPGIFAVRAMERLGMGGPGPSGYSSRREDGQPVANAAMVDEGWPHRGTMAAANGGQRRVRISGTSAAAGSFARITILPNVPPGG</sequence>
<dbReference type="SUPFAM" id="SSF52743">
    <property type="entry name" value="Subtilisin-like"/>
    <property type="match status" value="1"/>
</dbReference>
<evidence type="ECO:0008006" key="3">
    <source>
        <dbReference type="Google" id="ProtNLM"/>
    </source>
</evidence>
<dbReference type="Proteomes" id="UP000010121">
    <property type="component" value="Unassembled WGS sequence"/>
</dbReference>
<dbReference type="RefSeq" id="WP_008032343.1">
    <property type="nucleotide sequence ID" value="NZ_ACYY01000025.1"/>
</dbReference>
<evidence type="ECO:0000313" key="2">
    <source>
        <dbReference type="Proteomes" id="UP000010121"/>
    </source>
</evidence>
<gene>
    <name evidence="1" type="ORF">Rsw2DRAFT_2957</name>
</gene>
<name>C8S4H9_9RHOB</name>
<dbReference type="OrthoDB" id="7863667at2"/>
<dbReference type="Gene3D" id="3.40.50.200">
    <property type="entry name" value="Peptidase S8/S53 domain"/>
    <property type="match status" value="1"/>
</dbReference>
<dbReference type="EMBL" id="ACYY01000025">
    <property type="protein sequence ID" value="EEW24146.1"/>
    <property type="molecule type" value="Genomic_DNA"/>
</dbReference>